<proteinExistence type="predicted"/>
<dbReference type="Proteomes" id="UP001652660">
    <property type="component" value="Chromosome 3e"/>
</dbReference>
<organism evidence="1 2">
    <name type="scientific">Coffea arabica</name>
    <name type="common">Arabian coffee</name>
    <dbReference type="NCBI Taxonomy" id="13443"/>
    <lineage>
        <taxon>Eukaryota</taxon>
        <taxon>Viridiplantae</taxon>
        <taxon>Streptophyta</taxon>
        <taxon>Embryophyta</taxon>
        <taxon>Tracheophyta</taxon>
        <taxon>Spermatophyta</taxon>
        <taxon>Magnoliopsida</taxon>
        <taxon>eudicotyledons</taxon>
        <taxon>Gunneridae</taxon>
        <taxon>Pentapetalae</taxon>
        <taxon>asterids</taxon>
        <taxon>lamiids</taxon>
        <taxon>Gentianales</taxon>
        <taxon>Rubiaceae</taxon>
        <taxon>Ixoroideae</taxon>
        <taxon>Gardenieae complex</taxon>
        <taxon>Bertiereae - Coffeeae clade</taxon>
        <taxon>Coffeeae</taxon>
        <taxon>Coffea</taxon>
    </lineage>
</organism>
<dbReference type="RefSeq" id="XP_071940026.1">
    <property type="nucleotide sequence ID" value="XM_072083925.1"/>
</dbReference>
<accession>A0ABM4X7K3</accession>
<evidence type="ECO:0000313" key="2">
    <source>
        <dbReference type="RefSeq" id="XP_071940026.1"/>
    </source>
</evidence>
<protein>
    <submittedName>
        <fullName evidence="2">Probable disease resistance protein At4g27220</fullName>
    </submittedName>
</protein>
<keyword evidence="1" id="KW-1185">Reference proteome</keyword>
<name>A0ABM4X7K3_COFAR</name>
<evidence type="ECO:0000313" key="1">
    <source>
        <dbReference type="Proteomes" id="UP001652660"/>
    </source>
</evidence>
<dbReference type="SUPFAM" id="SSF52540">
    <property type="entry name" value="P-loop containing nucleoside triphosphate hydrolases"/>
    <property type="match status" value="1"/>
</dbReference>
<sequence>MAEELTHVPSHQAVLDSLVDCLRDAYCKRIIIHREPQVGKTNILRNLNNLLGQRPIQLELDYVIWVTFPTRRPELEPGDFITDIQDKILQRVGLTGQNGGSGKTEVISRALREKSYLLLFDGFSLSIGLEDIGISEEHEHGKVIIEAPYLLRKFPLAKNIELEWLSTPDSRILFDKIIADEKLSEENRDLGVKIVDELGGLPGGDRIYSTMAEQPGMQTRRLLERFESKIERC</sequence>
<dbReference type="GeneID" id="140038543"/>
<reference evidence="2" key="1">
    <citation type="submission" date="2025-08" db="UniProtKB">
        <authorList>
            <consortium name="RefSeq"/>
        </authorList>
    </citation>
    <scope>IDENTIFICATION</scope>
    <source>
        <tissue evidence="2">Leaves</tissue>
    </source>
</reference>
<gene>
    <name evidence="2" type="primary">LOC140038543</name>
</gene>
<dbReference type="InterPro" id="IPR027417">
    <property type="entry name" value="P-loop_NTPase"/>
</dbReference>